<gene>
    <name evidence="1" type="ORF">BRAPAZ1V2_A03P16000.2</name>
</gene>
<protein>
    <submittedName>
        <fullName evidence="1">Uncharacterized protein</fullName>
    </submittedName>
</protein>
<evidence type="ECO:0000313" key="1">
    <source>
        <dbReference type="EMBL" id="CAG7880257.1"/>
    </source>
</evidence>
<dbReference type="EMBL" id="LS974619">
    <property type="protein sequence ID" value="CAG7880257.1"/>
    <property type="molecule type" value="Genomic_DNA"/>
</dbReference>
<name>A0A8D9LMZ8_BRACM</name>
<reference evidence="1 2" key="1">
    <citation type="submission" date="2021-07" db="EMBL/GenBank/DDBJ databases">
        <authorList>
            <consortium name="Genoscope - CEA"/>
            <person name="William W."/>
        </authorList>
    </citation>
    <scope>NUCLEOTIDE SEQUENCE [LARGE SCALE GENOMIC DNA]</scope>
</reference>
<dbReference type="Gramene" id="A03p16000.2_BraZ1">
    <property type="protein sequence ID" value="A03p16000.2_BraZ1.CDS.1"/>
    <property type="gene ID" value="A03g16000.2_BraZ1"/>
</dbReference>
<organism evidence="1 2">
    <name type="scientific">Brassica campestris</name>
    <name type="common">Field mustard</name>
    <dbReference type="NCBI Taxonomy" id="3711"/>
    <lineage>
        <taxon>Eukaryota</taxon>
        <taxon>Viridiplantae</taxon>
        <taxon>Streptophyta</taxon>
        <taxon>Embryophyta</taxon>
        <taxon>Tracheophyta</taxon>
        <taxon>Spermatophyta</taxon>
        <taxon>Magnoliopsida</taxon>
        <taxon>eudicotyledons</taxon>
        <taxon>Gunneridae</taxon>
        <taxon>Pentapetalae</taxon>
        <taxon>rosids</taxon>
        <taxon>malvids</taxon>
        <taxon>Brassicales</taxon>
        <taxon>Brassicaceae</taxon>
        <taxon>Brassiceae</taxon>
        <taxon>Brassica</taxon>
    </lineage>
</organism>
<accession>A0A8D9LMZ8</accession>
<proteinExistence type="predicted"/>
<evidence type="ECO:0000313" key="2">
    <source>
        <dbReference type="Proteomes" id="UP000694005"/>
    </source>
</evidence>
<dbReference type="Proteomes" id="UP000694005">
    <property type="component" value="Chromosome A03"/>
</dbReference>
<dbReference type="AlphaFoldDB" id="A0A8D9LMZ8"/>
<feature type="non-terminal residue" evidence="1">
    <location>
        <position position="43"/>
    </location>
</feature>
<sequence length="43" mass="4700">MEMDGLPASYPAPPFFFLGKGDNATSLHTCLLACNSYLWCLGF</sequence>